<dbReference type="OrthoDB" id="3646848at2759"/>
<feature type="region of interest" description="Disordered" evidence="1">
    <location>
        <begin position="268"/>
        <end position="425"/>
    </location>
</feature>
<evidence type="ECO:0000313" key="3">
    <source>
        <dbReference type="Proteomes" id="UP000033647"/>
    </source>
</evidence>
<gene>
    <name evidence="2" type="ORF">TI39_contig706g00002</name>
</gene>
<protein>
    <recommendedName>
        <fullName evidence="4">Apple domain-containing protein</fullName>
    </recommendedName>
</protein>
<sequence length="609" mass="61567">MQSRAILFPFSTLRNPSFQMKAAVILPLAVRAFAHTRRQSSGSCLTIGNGQTFGNGYTAECATDRRFGDLSNAPASSFAACAPKCDVLWECIGYSFHESPDGTGVCYFKNSKEASSSASGVDVAFKAVAITTTTSTAAASTTTTAIATTTTAGTCDAGEGSCKKNEDCCSGSTCDGYIPALVGESDSTPEVLGKCSSQITSITTTDEATTTAIGTTSTSSSAASCLTEDSDFCEDSSECCPGLICQDNGLELGFSQCFGSTTTTESATATDSATVTASTTDSASATDSTSSTDSASATGSDSASTSATDSASSTDSTSATVLASATGTDSATNSATATDSATNTDSITGMESASATDSASLTDSTSSTNSASSTGSASSTDSTSSIDSASASASDSATNTATDSASASDPTAPVYPTDEPVYTSGEPIYCPIKTTEYGTSYVTLCPQTSTKYEDGHAYPTTYLGYSTVTVTIYPTEQPAPTYPAKLTPYVTEYETFKPVTTATVINNKPMPLTYAVYTTVTVTVPAKTAYPSKVAAAPSAPAVYTHPATPVATKPAQQISDGQAQVPAQPAPAPAPAPARAQPAQAAPAPAQPVQQIGLPSSCHPFQAR</sequence>
<proteinExistence type="predicted"/>
<evidence type="ECO:0000256" key="1">
    <source>
        <dbReference type="SAM" id="MobiDB-lite"/>
    </source>
</evidence>
<keyword evidence="3" id="KW-1185">Reference proteome</keyword>
<feature type="compositionally biased region" description="Low complexity" evidence="1">
    <location>
        <begin position="578"/>
        <end position="596"/>
    </location>
</feature>
<feature type="region of interest" description="Disordered" evidence="1">
    <location>
        <begin position="553"/>
        <end position="609"/>
    </location>
</feature>
<name>A0A0F4GFJ4_9PEZI</name>
<dbReference type="EMBL" id="LAFY01000698">
    <property type="protein sequence ID" value="KJX96206.1"/>
    <property type="molecule type" value="Genomic_DNA"/>
</dbReference>
<organism evidence="2 3">
    <name type="scientific">Zymoseptoria brevis</name>
    <dbReference type="NCBI Taxonomy" id="1047168"/>
    <lineage>
        <taxon>Eukaryota</taxon>
        <taxon>Fungi</taxon>
        <taxon>Dikarya</taxon>
        <taxon>Ascomycota</taxon>
        <taxon>Pezizomycotina</taxon>
        <taxon>Dothideomycetes</taxon>
        <taxon>Dothideomycetidae</taxon>
        <taxon>Mycosphaerellales</taxon>
        <taxon>Mycosphaerellaceae</taxon>
        <taxon>Zymoseptoria</taxon>
    </lineage>
</organism>
<reference evidence="2 3" key="1">
    <citation type="submission" date="2015-03" db="EMBL/GenBank/DDBJ databases">
        <title>RNA-seq based gene annotation and comparative genomics of four Zymoseptoria species reveal species-specific pathogenicity related genes and transposable element activity.</title>
        <authorList>
            <person name="Grandaubert J."/>
            <person name="Bhattacharyya A."/>
            <person name="Stukenbrock E.H."/>
        </authorList>
    </citation>
    <scope>NUCLEOTIDE SEQUENCE [LARGE SCALE GENOMIC DNA]</scope>
    <source>
        <strain evidence="2 3">Zb18110</strain>
    </source>
</reference>
<evidence type="ECO:0000313" key="2">
    <source>
        <dbReference type="EMBL" id="KJX96206.1"/>
    </source>
</evidence>
<accession>A0A0F4GFJ4</accession>
<comment type="caution">
    <text evidence="2">The sequence shown here is derived from an EMBL/GenBank/DDBJ whole genome shotgun (WGS) entry which is preliminary data.</text>
</comment>
<dbReference type="Proteomes" id="UP000033647">
    <property type="component" value="Unassembled WGS sequence"/>
</dbReference>
<dbReference type="AlphaFoldDB" id="A0A0F4GFJ4"/>
<feature type="compositionally biased region" description="Low complexity" evidence="1">
    <location>
        <begin position="268"/>
        <end position="412"/>
    </location>
</feature>
<evidence type="ECO:0008006" key="4">
    <source>
        <dbReference type="Google" id="ProtNLM"/>
    </source>
</evidence>